<reference evidence="1 2" key="1">
    <citation type="submission" date="2019-05" db="EMBL/GenBank/DDBJ databases">
        <title>Emergence of the Ug99 lineage of the wheat stem rust pathogen through somatic hybridization.</title>
        <authorList>
            <person name="Li F."/>
            <person name="Upadhyaya N.M."/>
            <person name="Sperschneider J."/>
            <person name="Matny O."/>
            <person name="Nguyen-Phuc H."/>
            <person name="Mago R."/>
            <person name="Raley C."/>
            <person name="Miller M.E."/>
            <person name="Silverstein K.A.T."/>
            <person name="Henningsen E."/>
            <person name="Hirsch C.D."/>
            <person name="Visser B."/>
            <person name="Pretorius Z.A."/>
            <person name="Steffenson B.J."/>
            <person name="Schwessinger B."/>
            <person name="Dodds P.N."/>
            <person name="Figueroa M."/>
        </authorList>
    </citation>
    <scope>NUCLEOTIDE SEQUENCE [LARGE SCALE GENOMIC DNA]</scope>
    <source>
        <strain evidence="1">21-0</strain>
    </source>
</reference>
<dbReference type="Proteomes" id="UP000324748">
    <property type="component" value="Unassembled WGS sequence"/>
</dbReference>
<gene>
    <name evidence="1" type="ORF">PGT21_029491</name>
</gene>
<sequence length="59" mass="6549">MSESAASCDLPLRLDIFSWTLPNSITELSSLLTTAHDGSGHPYLDQHPVDWVSLPRKIE</sequence>
<comment type="caution">
    <text evidence="1">The sequence shown here is derived from an EMBL/GenBank/DDBJ whole genome shotgun (WGS) entry which is preliminary data.</text>
</comment>
<evidence type="ECO:0000313" key="2">
    <source>
        <dbReference type="Proteomes" id="UP000324748"/>
    </source>
</evidence>
<name>A0A5B0MP86_PUCGR</name>
<organism evidence="1 2">
    <name type="scientific">Puccinia graminis f. sp. tritici</name>
    <dbReference type="NCBI Taxonomy" id="56615"/>
    <lineage>
        <taxon>Eukaryota</taxon>
        <taxon>Fungi</taxon>
        <taxon>Dikarya</taxon>
        <taxon>Basidiomycota</taxon>
        <taxon>Pucciniomycotina</taxon>
        <taxon>Pucciniomycetes</taxon>
        <taxon>Pucciniales</taxon>
        <taxon>Pucciniaceae</taxon>
        <taxon>Puccinia</taxon>
    </lineage>
</organism>
<protein>
    <submittedName>
        <fullName evidence="1">Uncharacterized protein</fullName>
    </submittedName>
</protein>
<keyword evidence="2" id="KW-1185">Reference proteome</keyword>
<proteinExistence type="predicted"/>
<dbReference type="EMBL" id="VSWC01000144">
    <property type="protein sequence ID" value="KAA1078153.1"/>
    <property type="molecule type" value="Genomic_DNA"/>
</dbReference>
<dbReference type="AlphaFoldDB" id="A0A5B0MP86"/>
<accession>A0A5B0MP86</accession>
<evidence type="ECO:0000313" key="1">
    <source>
        <dbReference type="EMBL" id="KAA1078153.1"/>
    </source>
</evidence>